<reference evidence="1 2" key="1">
    <citation type="submission" date="2024-06" db="EMBL/GenBank/DDBJ databases">
        <title>Genomic Encyclopedia of Type Strains, Phase IV (KMG-IV): sequencing the most valuable type-strain genomes for metagenomic binning, comparative biology and taxonomic classification.</title>
        <authorList>
            <person name="Goeker M."/>
        </authorList>
    </citation>
    <scope>NUCLEOTIDE SEQUENCE [LARGE SCALE GENOMIC DNA]</scope>
    <source>
        <strain evidence="1 2">DSM 21331</strain>
    </source>
</reference>
<protein>
    <submittedName>
        <fullName evidence="1">Uncharacterized protein</fullName>
    </submittedName>
</protein>
<organism evidence="1 2">
    <name type="scientific">Methylobacterium goesingense</name>
    <dbReference type="NCBI Taxonomy" id="243690"/>
    <lineage>
        <taxon>Bacteria</taxon>
        <taxon>Pseudomonadati</taxon>
        <taxon>Pseudomonadota</taxon>
        <taxon>Alphaproteobacteria</taxon>
        <taxon>Hyphomicrobiales</taxon>
        <taxon>Methylobacteriaceae</taxon>
        <taxon>Methylobacterium</taxon>
    </lineage>
</organism>
<sequence length="120" mass="12439">MFALLEQALDFEAAGDVAGGLAGRRGAARSDQARRHGGGAILEPAIGEEAVGPHPVSVGRLAGDVAGDAVEDGLERDVTVTMQPVQLGEGDPALDPMRVGLLELLPKIDRPRAGRVERVL</sequence>
<evidence type="ECO:0000313" key="2">
    <source>
        <dbReference type="Proteomes" id="UP001549145"/>
    </source>
</evidence>
<proteinExistence type="predicted"/>
<keyword evidence="2" id="KW-1185">Reference proteome</keyword>
<gene>
    <name evidence="1" type="ORF">ABID43_001216</name>
</gene>
<evidence type="ECO:0000313" key="1">
    <source>
        <dbReference type="EMBL" id="MET3691691.1"/>
    </source>
</evidence>
<name>A0ABV2L1J1_9HYPH</name>
<dbReference type="RefSeq" id="WP_238276870.1">
    <property type="nucleotide sequence ID" value="NZ_BPQL01000019.1"/>
</dbReference>
<accession>A0ABV2L1J1</accession>
<dbReference type="Proteomes" id="UP001549145">
    <property type="component" value="Unassembled WGS sequence"/>
</dbReference>
<dbReference type="EMBL" id="JBEPMM010000002">
    <property type="protein sequence ID" value="MET3691691.1"/>
    <property type="molecule type" value="Genomic_DNA"/>
</dbReference>
<comment type="caution">
    <text evidence="1">The sequence shown here is derived from an EMBL/GenBank/DDBJ whole genome shotgun (WGS) entry which is preliminary data.</text>
</comment>